<dbReference type="EMBL" id="UINC01133180">
    <property type="protein sequence ID" value="SVD15965.1"/>
    <property type="molecule type" value="Genomic_DNA"/>
</dbReference>
<dbReference type="AlphaFoldDB" id="A0A382T2H2"/>
<protein>
    <submittedName>
        <fullName evidence="1">Uncharacterized protein</fullName>
    </submittedName>
</protein>
<gene>
    <name evidence="1" type="ORF">METZ01_LOCUS368819</name>
</gene>
<evidence type="ECO:0000313" key="1">
    <source>
        <dbReference type="EMBL" id="SVD15965.1"/>
    </source>
</evidence>
<accession>A0A382T2H2</accession>
<reference evidence="1" key="1">
    <citation type="submission" date="2018-05" db="EMBL/GenBank/DDBJ databases">
        <authorList>
            <person name="Lanie J.A."/>
            <person name="Ng W.-L."/>
            <person name="Kazmierczak K.M."/>
            <person name="Andrzejewski T.M."/>
            <person name="Davidsen T.M."/>
            <person name="Wayne K.J."/>
            <person name="Tettelin H."/>
            <person name="Glass J.I."/>
            <person name="Rusch D."/>
            <person name="Podicherti R."/>
            <person name="Tsui H.-C.T."/>
            <person name="Winkler M.E."/>
        </authorList>
    </citation>
    <scope>NUCLEOTIDE SEQUENCE</scope>
</reference>
<name>A0A382T2H2_9ZZZZ</name>
<proteinExistence type="predicted"/>
<sequence>MTKPRNPIIQSYQEIFRAPIYALDQPTSQSRSESRGERETEVGSAQFDIFYALTVEMILEAPPDSFDFRQLWHDLLSTG</sequence>
<organism evidence="1">
    <name type="scientific">marine metagenome</name>
    <dbReference type="NCBI Taxonomy" id="408172"/>
    <lineage>
        <taxon>unclassified sequences</taxon>
        <taxon>metagenomes</taxon>
        <taxon>ecological metagenomes</taxon>
    </lineage>
</organism>